<keyword evidence="2" id="KW-1003">Cell membrane</keyword>
<dbReference type="AlphaFoldDB" id="A0A380TYT8"/>
<dbReference type="PIRSF" id="PIRSF006170">
    <property type="entry name" value="YfgM"/>
    <property type="match status" value="1"/>
</dbReference>
<keyword evidence="6" id="KW-0143">Chaperone</keyword>
<dbReference type="Gene3D" id="1.25.40.10">
    <property type="entry name" value="Tetratricopeptide repeat domain"/>
    <property type="match status" value="1"/>
</dbReference>
<dbReference type="InterPro" id="IPR018704">
    <property type="entry name" value="SecYEG/CpoB_TPR"/>
</dbReference>
<dbReference type="EMBL" id="UFRN01000002">
    <property type="protein sequence ID" value="SUT93616.1"/>
    <property type="molecule type" value="Genomic_DNA"/>
</dbReference>
<dbReference type="GO" id="GO:0044877">
    <property type="term" value="F:protein-containing complex binding"/>
    <property type="evidence" value="ECO:0007669"/>
    <property type="project" value="InterPro"/>
</dbReference>
<evidence type="ECO:0000313" key="12">
    <source>
        <dbReference type="Proteomes" id="UP000254253"/>
    </source>
</evidence>
<feature type="transmembrane region" description="Helical" evidence="9">
    <location>
        <begin position="28"/>
        <end position="45"/>
    </location>
</feature>
<dbReference type="SUPFAM" id="SSF48452">
    <property type="entry name" value="TPR-like"/>
    <property type="match status" value="1"/>
</dbReference>
<keyword evidence="5 9" id="KW-0472">Membrane</keyword>
<comment type="similarity">
    <text evidence="7">Belongs to the YfgM family.</text>
</comment>
<evidence type="ECO:0000256" key="8">
    <source>
        <dbReference type="ARBA" id="ARBA00024235"/>
    </source>
</evidence>
<keyword evidence="3 9" id="KW-0812">Transmembrane</keyword>
<organism evidence="11 12">
    <name type="scientific">Actinobacillus lignieresii</name>
    <dbReference type="NCBI Taxonomy" id="720"/>
    <lineage>
        <taxon>Bacteria</taxon>
        <taxon>Pseudomonadati</taxon>
        <taxon>Pseudomonadota</taxon>
        <taxon>Gammaproteobacteria</taxon>
        <taxon>Pasteurellales</taxon>
        <taxon>Pasteurellaceae</taxon>
        <taxon>Actinobacillus</taxon>
    </lineage>
</organism>
<evidence type="ECO:0000256" key="4">
    <source>
        <dbReference type="ARBA" id="ARBA00022989"/>
    </source>
</evidence>
<protein>
    <recommendedName>
        <fullName evidence="8">Ancillary SecYEG translocon subunit</fullName>
    </recommendedName>
</protein>
<name>A0A380TYT8_ACTLI</name>
<accession>A0A380TYT8</accession>
<evidence type="ECO:0000256" key="9">
    <source>
        <dbReference type="SAM" id="Phobius"/>
    </source>
</evidence>
<dbReference type="PANTHER" id="PTHR38035:SF1">
    <property type="entry name" value="ANCILLARY SECYEG TRANSLOCON SUBUNIT"/>
    <property type="match status" value="1"/>
</dbReference>
<dbReference type="RefSeq" id="WP_115590598.1">
    <property type="nucleotide sequence ID" value="NZ_UFRN01000002.1"/>
</dbReference>
<evidence type="ECO:0000256" key="5">
    <source>
        <dbReference type="ARBA" id="ARBA00023136"/>
    </source>
</evidence>
<evidence type="ECO:0000259" key="10">
    <source>
        <dbReference type="Pfam" id="PF09976"/>
    </source>
</evidence>
<evidence type="ECO:0000313" key="11">
    <source>
        <dbReference type="EMBL" id="SUT93616.1"/>
    </source>
</evidence>
<evidence type="ECO:0000256" key="7">
    <source>
        <dbReference type="ARBA" id="ARBA00024197"/>
    </source>
</evidence>
<evidence type="ECO:0000256" key="2">
    <source>
        <dbReference type="ARBA" id="ARBA00022475"/>
    </source>
</evidence>
<dbReference type="GO" id="GO:0005886">
    <property type="term" value="C:plasma membrane"/>
    <property type="evidence" value="ECO:0007669"/>
    <property type="project" value="UniProtKB-SubCell"/>
</dbReference>
<reference evidence="11 12" key="1">
    <citation type="submission" date="2018-06" db="EMBL/GenBank/DDBJ databases">
        <authorList>
            <consortium name="Pathogen Informatics"/>
            <person name="Doyle S."/>
        </authorList>
    </citation>
    <scope>NUCLEOTIDE SEQUENCE [LARGE SCALE GENOMIC DNA]</scope>
    <source>
        <strain evidence="11 12">NCTC4191</strain>
    </source>
</reference>
<feature type="domain" description="Ancillary SecYEG translocon subunit/Cell division coordinator CpoB TPR" evidence="10">
    <location>
        <begin position="18"/>
        <end position="207"/>
    </location>
</feature>
<dbReference type="PANTHER" id="PTHR38035">
    <property type="entry name" value="UPF0070 PROTEIN YFGM"/>
    <property type="match status" value="1"/>
</dbReference>
<dbReference type="InterPro" id="IPR026039">
    <property type="entry name" value="YfgM"/>
</dbReference>
<evidence type="ECO:0000256" key="3">
    <source>
        <dbReference type="ARBA" id="ARBA00022692"/>
    </source>
</evidence>
<evidence type="ECO:0000256" key="6">
    <source>
        <dbReference type="ARBA" id="ARBA00023186"/>
    </source>
</evidence>
<keyword evidence="4 9" id="KW-1133">Transmembrane helix</keyword>
<dbReference type="Proteomes" id="UP000254253">
    <property type="component" value="Unassembled WGS sequence"/>
</dbReference>
<dbReference type="Pfam" id="PF09976">
    <property type="entry name" value="TPR_21"/>
    <property type="match status" value="1"/>
</dbReference>
<comment type="subcellular location">
    <subcellularLocation>
        <location evidence="1">Cell membrane</location>
        <topology evidence="1">Single-pass type II membrane protein</topology>
    </subcellularLocation>
</comment>
<sequence>MSNEYLNKTEEQQFEEAKNWFKENGTPILVAVIIACAATLGWNFWQNHQVQAAQQTSATYQNIMESYLQDPEKNQPLVEKFINENKDSSYAVFSQLESAKQAVEKADFATAKTVLQSALASTSDASLQTIIRFRLATLDYQLKNYDDALATLGQITDQVWEQRKLVLTGDILVSKGDKASAKGVYEKAKATATNQDKVLIDVRLNNL</sequence>
<keyword evidence="12" id="KW-1185">Reference proteome</keyword>
<evidence type="ECO:0000256" key="1">
    <source>
        <dbReference type="ARBA" id="ARBA00004401"/>
    </source>
</evidence>
<gene>
    <name evidence="11" type="ORF">NCTC4191_01291</name>
</gene>
<dbReference type="InterPro" id="IPR011990">
    <property type="entry name" value="TPR-like_helical_dom_sf"/>
</dbReference>
<proteinExistence type="inferred from homology"/>